<proteinExistence type="predicted"/>
<name>A0AAD8WM06_LOLMU</name>
<comment type="caution">
    <text evidence="2">The sequence shown here is derived from an EMBL/GenBank/DDBJ whole genome shotgun (WGS) entry which is preliminary data.</text>
</comment>
<sequence length="122" mass="13243">MSSSALTMDAAALYSGGGVHSRLRGGDGWRRSRMTKAPPPPPWRHLREGGASSGSSFTVARNLGDDVLYGEYLDEDPREEEEERDEEEVWRRAAHWPSLPHDGASCNCRGGICSGGPFPSAI</sequence>
<accession>A0AAD8WM06</accession>
<dbReference type="Proteomes" id="UP001231189">
    <property type="component" value="Unassembled WGS sequence"/>
</dbReference>
<gene>
    <name evidence="2" type="ORF">QYE76_052894</name>
</gene>
<dbReference type="EMBL" id="JAUUTY010000003">
    <property type="protein sequence ID" value="KAK1664735.1"/>
    <property type="molecule type" value="Genomic_DNA"/>
</dbReference>
<organism evidence="2 3">
    <name type="scientific">Lolium multiflorum</name>
    <name type="common">Italian ryegrass</name>
    <name type="synonym">Lolium perenne subsp. multiflorum</name>
    <dbReference type="NCBI Taxonomy" id="4521"/>
    <lineage>
        <taxon>Eukaryota</taxon>
        <taxon>Viridiplantae</taxon>
        <taxon>Streptophyta</taxon>
        <taxon>Embryophyta</taxon>
        <taxon>Tracheophyta</taxon>
        <taxon>Spermatophyta</taxon>
        <taxon>Magnoliopsida</taxon>
        <taxon>Liliopsida</taxon>
        <taxon>Poales</taxon>
        <taxon>Poaceae</taxon>
        <taxon>BOP clade</taxon>
        <taxon>Pooideae</taxon>
        <taxon>Poodae</taxon>
        <taxon>Poeae</taxon>
        <taxon>Poeae Chloroplast Group 2 (Poeae type)</taxon>
        <taxon>Loliodinae</taxon>
        <taxon>Loliinae</taxon>
        <taxon>Lolium</taxon>
    </lineage>
</organism>
<evidence type="ECO:0000313" key="2">
    <source>
        <dbReference type="EMBL" id="KAK1664735.1"/>
    </source>
</evidence>
<evidence type="ECO:0000313" key="3">
    <source>
        <dbReference type="Proteomes" id="UP001231189"/>
    </source>
</evidence>
<keyword evidence="3" id="KW-1185">Reference proteome</keyword>
<evidence type="ECO:0000256" key="1">
    <source>
        <dbReference type="SAM" id="MobiDB-lite"/>
    </source>
</evidence>
<dbReference type="AlphaFoldDB" id="A0AAD8WM06"/>
<feature type="region of interest" description="Disordered" evidence="1">
    <location>
        <begin position="17"/>
        <end position="57"/>
    </location>
</feature>
<reference evidence="2" key="1">
    <citation type="submission" date="2023-07" db="EMBL/GenBank/DDBJ databases">
        <title>A chromosome-level genome assembly of Lolium multiflorum.</title>
        <authorList>
            <person name="Chen Y."/>
            <person name="Copetti D."/>
            <person name="Kolliker R."/>
            <person name="Studer B."/>
        </authorList>
    </citation>
    <scope>NUCLEOTIDE SEQUENCE</scope>
    <source>
        <strain evidence="2">02402/16</strain>
        <tissue evidence="2">Leaf</tissue>
    </source>
</reference>
<protein>
    <submittedName>
        <fullName evidence="2">Uncharacterized protein</fullName>
    </submittedName>
</protein>